<organism evidence="2 3">
    <name type="scientific">Natrialba taiwanensis DSM 12281</name>
    <dbReference type="NCBI Taxonomy" id="1230458"/>
    <lineage>
        <taxon>Archaea</taxon>
        <taxon>Methanobacteriati</taxon>
        <taxon>Methanobacteriota</taxon>
        <taxon>Stenosarchaea group</taxon>
        <taxon>Halobacteria</taxon>
        <taxon>Halobacteriales</taxon>
        <taxon>Natrialbaceae</taxon>
        <taxon>Natrialba</taxon>
    </lineage>
</organism>
<accession>L9ZJG1</accession>
<dbReference type="EMBL" id="AOIL01000068">
    <property type="protein sequence ID" value="ELY85308.1"/>
    <property type="molecule type" value="Genomic_DNA"/>
</dbReference>
<evidence type="ECO:0000313" key="2">
    <source>
        <dbReference type="EMBL" id="ELY85308.1"/>
    </source>
</evidence>
<keyword evidence="1" id="KW-0812">Transmembrane</keyword>
<keyword evidence="1" id="KW-0472">Membrane</keyword>
<dbReference type="Proteomes" id="UP000011648">
    <property type="component" value="Unassembled WGS sequence"/>
</dbReference>
<name>L9ZJG1_9EURY</name>
<sequence>MSLRDALQVIGLLFVIWLLFQGFVGMGPIGWLFFGVLLAIGSFKWIGSRDGRITRRVLLRQ</sequence>
<proteinExistence type="predicted"/>
<reference evidence="2 3" key="1">
    <citation type="journal article" date="2014" name="PLoS Genet.">
        <title>Phylogenetically driven sequencing of extremely halophilic archaea reveals strategies for static and dynamic osmo-response.</title>
        <authorList>
            <person name="Becker E.A."/>
            <person name="Seitzer P.M."/>
            <person name="Tritt A."/>
            <person name="Larsen D."/>
            <person name="Krusor M."/>
            <person name="Yao A.I."/>
            <person name="Wu D."/>
            <person name="Madern D."/>
            <person name="Eisen J.A."/>
            <person name="Darling A.E."/>
            <person name="Facciotti M.T."/>
        </authorList>
    </citation>
    <scope>NUCLEOTIDE SEQUENCE [LARGE SCALE GENOMIC DNA]</scope>
    <source>
        <strain evidence="2 3">DSM 12281</strain>
    </source>
</reference>
<comment type="caution">
    <text evidence="2">The sequence shown here is derived from an EMBL/GenBank/DDBJ whole genome shotgun (WGS) entry which is preliminary data.</text>
</comment>
<evidence type="ECO:0000313" key="3">
    <source>
        <dbReference type="Proteomes" id="UP000011648"/>
    </source>
</evidence>
<keyword evidence="3" id="KW-1185">Reference proteome</keyword>
<evidence type="ECO:0000256" key="1">
    <source>
        <dbReference type="SAM" id="Phobius"/>
    </source>
</evidence>
<protein>
    <submittedName>
        <fullName evidence="2">Uncharacterized protein</fullName>
    </submittedName>
</protein>
<dbReference type="AlphaFoldDB" id="L9ZJG1"/>
<feature type="transmembrane region" description="Helical" evidence="1">
    <location>
        <begin position="29"/>
        <end position="46"/>
    </location>
</feature>
<feature type="transmembrane region" description="Helical" evidence="1">
    <location>
        <begin position="7"/>
        <end position="23"/>
    </location>
</feature>
<keyword evidence="1" id="KW-1133">Transmembrane helix</keyword>
<gene>
    <name evidence="2" type="ORF">C484_20747</name>
</gene>